<dbReference type="EMBL" id="QLLQ01000002">
    <property type="protein sequence ID" value="RAJ26695.1"/>
    <property type="molecule type" value="Genomic_DNA"/>
</dbReference>
<feature type="transmembrane region" description="Helical" evidence="6">
    <location>
        <begin position="151"/>
        <end position="177"/>
    </location>
</feature>
<dbReference type="AlphaFoldDB" id="A0A327SDL0"/>
<evidence type="ECO:0000256" key="4">
    <source>
        <dbReference type="ARBA" id="ARBA00022989"/>
    </source>
</evidence>
<evidence type="ECO:0000256" key="6">
    <source>
        <dbReference type="SAM" id="Phobius"/>
    </source>
</evidence>
<proteinExistence type="inferred from homology"/>
<comment type="subcellular location">
    <subcellularLocation>
        <location evidence="1">Membrane</location>
        <topology evidence="1">Multi-pass membrane protein</topology>
    </subcellularLocation>
</comment>
<evidence type="ECO:0000313" key="8">
    <source>
        <dbReference type="Proteomes" id="UP000248987"/>
    </source>
</evidence>
<dbReference type="GO" id="GO:0016020">
    <property type="term" value="C:membrane"/>
    <property type="evidence" value="ECO:0007669"/>
    <property type="project" value="UniProtKB-SubCell"/>
</dbReference>
<sequence length="190" mass="22214">MKHWGVPNWLAITLSIVIMVVIFLLLTWLIRSQINTMAQDWPTIKKKATEKLNILSEWANQRLNWDYKDYIDNNKRLVDKMESVAGVVLSSLMNVLSQSLIIFVYIILLLMQKRRFINFFKKMSFNAAAMTSLLSDASNSISSYLFGKSKIMLFLFGFYYLGFMLASVPYAVFWLCLQRFFLSFPMLEIL</sequence>
<keyword evidence="5 6" id="KW-0472">Membrane</keyword>
<reference evidence="7 8" key="1">
    <citation type="submission" date="2018-06" db="EMBL/GenBank/DDBJ databases">
        <title>Genomic Encyclopedia of Archaeal and Bacterial Type Strains, Phase II (KMG-II): from individual species to whole genera.</title>
        <authorList>
            <person name="Goeker M."/>
        </authorList>
    </citation>
    <scope>NUCLEOTIDE SEQUENCE [LARGE SCALE GENOMIC DNA]</scope>
    <source>
        <strain evidence="7 8">DSM 12408</strain>
    </source>
</reference>
<evidence type="ECO:0000256" key="3">
    <source>
        <dbReference type="ARBA" id="ARBA00022692"/>
    </source>
</evidence>
<dbReference type="Proteomes" id="UP000248987">
    <property type="component" value="Unassembled WGS sequence"/>
</dbReference>
<keyword evidence="3 6" id="KW-0812">Transmembrane</keyword>
<comment type="caution">
    <text evidence="7">The sequence shown here is derived from an EMBL/GenBank/DDBJ whole genome shotgun (WGS) entry which is preliminary data.</text>
</comment>
<protein>
    <submittedName>
        <fullName evidence="7">Uncharacterized protein DUF20</fullName>
    </submittedName>
</protein>
<evidence type="ECO:0000256" key="2">
    <source>
        <dbReference type="ARBA" id="ARBA00009773"/>
    </source>
</evidence>
<feature type="transmembrane region" description="Helical" evidence="6">
    <location>
        <begin position="84"/>
        <end position="111"/>
    </location>
</feature>
<keyword evidence="4 6" id="KW-1133">Transmembrane helix</keyword>
<evidence type="ECO:0000313" key="7">
    <source>
        <dbReference type="EMBL" id="RAJ26695.1"/>
    </source>
</evidence>
<gene>
    <name evidence="7" type="ORF">LX77_00950</name>
</gene>
<evidence type="ECO:0000256" key="5">
    <source>
        <dbReference type="ARBA" id="ARBA00023136"/>
    </source>
</evidence>
<organism evidence="7 8">
    <name type="scientific">Gelidibacter algens</name>
    <dbReference type="NCBI Taxonomy" id="49280"/>
    <lineage>
        <taxon>Bacteria</taxon>
        <taxon>Pseudomonadati</taxon>
        <taxon>Bacteroidota</taxon>
        <taxon>Flavobacteriia</taxon>
        <taxon>Flavobacteriales</taxon>
        <taxon>Flavobacteriaceae</taxon>
        <taxon>Gelidibacter</taxon>
    </lineage>
</organism>
<accession>A0A327SDL0</accession>
<dbReference type="InterPro" id="IPR002549">
    <property type="entry name" value="AI-2E-like"/>
</dbReference>
<keyword evidence="8" id="KW-1185">Reference proteome</keyword>
<name>A0A327SDL0_9FLAO</name>
<dbReference type="Pfam" id="PF01594">
    <property type="entry name" value="AI-2E_transport"/>
    <property type="match status" value="1"/>
</dbReference>
<comment type="similarity">
    <text evidence="2">Belongs to the autoinducer-2 exporter (AI-2E) (TC 2.A.86) family.</text>
</comment>
<evidence type="ECO:0000256" key="1">
    <source>
        <dbReference type="ARBA" id="ARBA00004141"/>
    </source>
</evidence>
<feature type="transmembrane region" description="Helical" evidence="6">
    <location>
        <begin position="9"/>
        <end position="30"/>
    </location>
</feature>